<evidence type="ECO:0000313" key="5">
    <source>
        <dbReference type="EMBL" id="CDY39634.1"/>
    </source>
</evidence>
<proteinExistence type="predicted"/>
<dbReference type="STRING" id="3708.A0A078HQM6"/>
<keyword evidence="1" id="KW-0677">Repeat</keyword>
<dbReference type="CDD" id="cd02205">
    <property type="entry name" value="CBS_pair_SF"/>
    <property type="match status" value="1"/>
</dbReference>
<dbReference type="PANTHER" id="PTHR13780">
    <property type="entry name" value="AMP-ACTIVATED PROTEIN KINASE, GAMMA REGULATORY SUBUNIT"/>
    <property type="match status" value="1"/>
</dbReference>
<evidence type="ECO:0000256" key="1">
    <source>
        <dbReference type="ARBA" id="ARBA00022737"/>
    </source>
</evidence>
<reference evidence="5 6" key="1">
    <citation type="journal article" date="2014" name="Science">
        <title>Plant genetics. Early allopolyploid evolution in the post-Neolithic Brassica napus oilseed genome.</title>
        <authorList>
            <person name="Chalhoub B."/>
            <person name="Denoeud F."/>
            <person name="Liu S."/>
            <person name="Parkin I.A."/>
            <person name="Tang H."/>
            <person name="Wang X."/>
            <person name="Chiquet J."/>
            <person name="Belcram H."/>
            <person name="Tong C."/>
            <person name="Samans B."/>
            <person name="Correa M."/>
            <person name="Da Silva C."/>
            <person name="Just J."/>
            <person name="Falentin C."/>
            <person name="Koh C.S."/>
            <person name="Le Clainche I."/>
            <person name="Bernard M."/>
            <person name="Bento P."/>
            <person name="Noel B."/>
            <person name="Labadie K."/>
            <person name="Alberti A."/>
            <person name="Charles M."/>
            <person name="Arnaud D."/>
            <person name="Guo H."/>
            <person name="Daviaud C."/>
            <person name="Alamery S."/>
            <person name="Jabbari K."/>
            <person name="Zhao M."/>
            <person name="Edger P.P."/>
            <person name="Chelaifa H."/>
            <person name="Tack D."/>
            <person name="Lassalle G."/>
            <person name="Mestiri I."/>
            <person name="Schnel N."/>
            <person name="Le Paslier M.C."/>
            <person name="Fan G."/>
            <person name="Renault V."/>
            <person name="Bayer P.E."/>
            <person name="Golicz A.A."/>
            <person name="Manoli S."/>
            <person name="Lee T.H."/>
            <person name="Thi V.H."/>
            <person name="Chalabi S."/>
            <person name="Hu Q."/>
            <person name="Fan C."/>
            <person name="Tollenaere R."/>
            <person name="Lu Y."/>
            <person name="Battail C."/>
            <person name="Shen J."/>
            <person name="Sidebottom C.H."/>
            <person name="Wang X."/>
            <person name="Canaguier A."/>
            <person name="Chauveau A."/>
            <person name="Berard A."/>
            <person name="Deniot G."/>
            <person name="Guan M."/>
            <person name="Liu Z."/>
            <person name="Sun F."/>
            <person name="Lim Y.P."/>
            <person name="Lyons E."/>
            <person name="Town C.D."/>
            <person name="Bancroft I."/>
            <person name="Wang X."/>
            <person name="Meng J."/>
            <person name="Ma J."/>
            <person name="Pires J.C."/>
            <person name="King G.J."/>
            <person name="Brunel D."/>
            <person name="Delourme R."/>
            <person name="Renard M."/>
            <person name="Aury J.M."/>
            <person name="Adams K.L."/>
            <person name="Batley J."/>
            <person name="Snowdon R.J."/>
            <person name="Tost J."/>
            <person name="Edwards D."/>
            <person name="Zhou Y."/>
            <person name="Hua W."/>
            <person name="Sharpe A.G."/>
            <person name="Paterson A.H."/>
            <person name="Guan C."/>
            <person name="Wincker P."/>
        </authorList>
    </citation>
    <scope>NUCLEOTIDE SEQUENCE [LARGE SCALE GENOMIC DNA]</scope>
    <source>
        <strain evidence="6">cv. Darmor-bzh</strain>
    </source>
</reference>
<dbReference type="PROSITE" id="PS51371">
    <property type="entry name" value="CBS"/>
    <property type="match status" value="1"/>
</dbReference>
<dbReference type="EMBL" id="LK032453">
    <property type="protein sequence ID" value="CDY39634.1"/>
    <property type="molecule type" value="Genomic_DNA"/>
</dbReference>
<name>A0A078HQM6_BRANA</name>
<dbReference type="AlphaFoldDB" id="A0A078HQM6"/>
<dbReference type="SUPFAM" id="SSF54631">
    <property type="entry name" value="CBS-domain pair"/>
    <property type="match status" value="2"/>
</dbReference>
<evidence type="ECO:0000259" key="4">
    <source>
        <dbReference type="PROSITE" id="PS51371"/>
    </source>
</evidence>
<dbReference type="InterPro" id="IPR050511">
    <property type="entry name" value="AMPK_gamma/SDS23_families"/>
</dbReference>
<sequence>MQQEKSNEDHSRLFNITAKDLTAGNRRLVEVPYTATLSHAMNILVANSISSLPVAAPPGHWIGAGGSMIMESDRQTGAVRKHYIGILTMLDILAHIAGGEHNLSDPTDLDRKMALPCWSVWKCLAKGYIERWCQMLTQMDLLRFLRDHHSDDLKDVLSRSISDLRAVNESVYAVTASTSVSNAIKSMKAALLNAVPIVHAPEVAEEDHLQLINGRHRKVIGTFSATDLKACRLLELQAWLPLSALEFTEKVSGNERETVSCTEEASMEEAIEKVVTRRVHRVWVVNHQGLLKGVVSLTDIIRSIRAALL</sequence>
<dbReference type="Proteomes" id="UP000028999">
    <property type="component" value="Unassembled WGS sequence"/>
</dbReference>
<dbReference type="InterPro" id="IPR000644">
    <property type="entry name" value="CBS_dom"/>
</dbReference>
<protein>
    <submittedName>
        <fullName evidence="5">BnaC05g11630D protein</fullName>
    </submittedName>
</protein>
<feature type="domain" description="CBS" evidence="4">
    <location>
        <begin position="254"/>
        <end position="309"/>
    </location>
</feature>
<dbReference type="OMA" id="SHMENIA"/>
<dbReference type="Gramene" id="CDY39634">
    <property type="protein sequence ID" value="CDY39634"/>
    <property type="gene ID" value="GSBRNA2T00068200001"/>
</dbReference>
<keyword evidence="6" id="KW-1185">Reference proteome</keyword>
<dbReference type="PaxDb" id="3708-A0A078HQM6"/>
<organism evidence="5 6">
    <name type="scientific">Brassica napus</name>
    <name type="common">Rape</name>
    <dbReference type="NCBI Taxonomy" id="3708"/>
    <lineage>
        <taxon>Eukaryota</taxon>
        <taxon>Viridiplantae</taxon>
        <taxon>Streptophyta</taxon>
        <taxon>Embryophyta</taxon>
        <taxon>Tracheophyta</taxon>
        <taxon>Spermatophyta</taxon>
        <taxon>Magnoliopsida</taxon>
        <taxon>eudicotyledons</taxon>
        <taxon>Gunneridae</taxon>
        <taxon>Pentapetalae</taxon>
        <taxon>rosids</taxon>
        <taxon>malvids</taxon>
        <taxon>Brassicales</taxon>
        <taxon>Brassicaceae</taxon>
        <taxon>Brassiceae</taxon>
        <taxon>Brassica</taxon>
    </lineage>
</organism>
<dbReference type="Gene3D" id="3.10.580.10">
    <property type="entry name" value="CBS-domain"/>
    <property type="match status" value="2"/>
</dbReference>
<evidence type="ECO:0000256" key="3">
    <source>
        <dbReference type="PROSITE-ProRule" id="PRU00703"/>
    </source>
</evidence>
<dbReference type="Pfam" id="PF00571">
    <property type="entry name" value="CBS"/>
    <property type="match status" value="1"/>
</dbReference>
<accession>A0A078HQM6</accession>
<dbReference type="SMART" id="SM00116">
    <property type="entry name" value="CBS"/>
    <property type="match status" value="3"/>
</dbReference>
<dbReference type="InterPro" id="IPR046342">
    <property type="entry name" value="CBS_dom_sf"/>
</dbReference>
<keyword evidence="2 3" id="KW-0129">CBS domain</keyword>
<gene>
    <name evidence="5" type="primary">BnaC05g11630D</name>
    <name evidence="5" type="ORF">GSBRNA2T00068200001</name>
</gene>
<evidence type="ECO:0000313" key="6">
    <source>
        <dbReference type="Proteomes" id="UP000028999"/>
    </source>
</evidence>
<evidence type="ECO:0000256" key="2">
    <source>
        <dbReference type="ARBA" id="ARBA00023122"/>
    </source>
</evidence>
<dbReference type="PANTHER" id="PTHR13780:SF101">
    <property type="entry name" value="SNF1-RELATED PROTEIN KINASE REGULATORY SUBUNIT GAMMA-LIKE PV42A"/>
    <property type="match status" value="1"/>
</dbReference>